<dbReference type="GO" id="GO:0000155">
    <property type="term" value="F:phosphorelay sensor kinase activity"/>
    <property type="evidence" value="ECO:0007669"/>
    <property type="project" value="InterPro"/>
</dbReference>
<dbReference type="Gene3D" id="1.20.5.1930">
    <property type="match status" value="1"/>
</dbReference>
<dbReference type="Proteomes" id="UP000028042">
    <property type="component" value="Unassembled WGS sequence"/>
</dbReference>
<feature type="transmembrane region" description="Helical" evidence="6">
    <location>
        <begin position="12"/>
        <end position="31"/>
    </location>
</feature>
<feature type="domain" description="Histidine kinase/HSP90-like ATPase" evidence="7">
    <location>
        <begin position="300"/>
        <end position="388"/>
    </location>
</feature>
<evidence type="ECO:0000313" key="9">
    <source>
        <dbReference type="EMBL" id="AJA50402.1"/>
    </source>
</evidence>
<name>A0A0H3IZF7_CLOPA</name>
<keyword evidence="6" id="KW-0472">Membrane</keyword>
<proteinExistence type="predicted"/>
<evidence type="ECO:0000256" key="2">
    <source>
        <dbReference type="ARBA" id="ARBA00012438"/>
    </source>
</evidence>
<evidence type="ECO:0000313" key="10">
    <source>
        <dbReference type="EMBL" id="KRU13586.1"/>
    </source>
</evidence>
<dbReference type="InterPro" id="IPR036890">
    <property type="entry name" value="HATPase_C_sf"/>
</dbReference>
<feature type="transmembrane region" description="Helical" evidence="6">
    <location>
        <begin position="112"/>
        <end position="130"/>
    </location>
</feature>
<dbReference type="GO" id="GO:0016020">
    <property type="term" value="C:membrane"/>
    <property type="evidence" value="ECO:0007669"/>
    <property type="project" value="InterPro"/>
</dbReference>
<organism evidence="9 12">
    <name type="scientific">Clostridium pasteurianum DSM 525 = ATCC 6013</name>
    <dbReference type="NCBI Taxonomy" id="1262449"/>
    <lineage>
        <taxon>Bacteria</taxon>
        <taxon>Bacillati</taxon>
        <taxon>Bacillota</taxon>
        <taxon>Clostridia</taxon>
        <taxon>Eubacteriales</taxon>
        <taxon>Clostridiaceae</taxon>
        <taxon>Clostridium</taxon>
    </lineage>
</organism>
<dbReference type="InterPro" id="IPR011712">
    <property type="entry name" value="Sig_transdc_His_kin_sub3_dim/P"/>
</dbReference>
<evidence type="ECO:0000313" key="11">
    <source>
        <dbReference type="Proteomes" id="UP000028042"/>
    </source>
</evidence>
<dbReference type="PANTHER" id="PTHR24421:SF55">
    <property type="entry name" value="SENSOR HISTIDINE KINASE YDFH"/>
    <property type="match status" value="1"/>
</dbReference>
<sequence length="396" mass="45222">MNKIEIDENDIFKMPTIVCIILIYIATLFLQNIRKPSLFASMIFTVVIISYLIIYLFCNTFKARYSVYFVIQGIIIFGAAFIMQKGYYALFMGMIPVLISQGIGFYYDKFKVIFIFLFLYAVFCGTVVIIDGANQLAQTIPFLLIAVIAVVAYSSIFFKQVKLRIHTQKILKELELAYDRVEELTLTNERQRMARDLHDTLSQGLAGVIMQLEAVNANLNKNNTARAQEIVKNAMVHARKTLADSRLVIDDLRNEDNLEIDFVNLIEDEVAKFKNISNIFVNLDINIKSKLYTKVIEYILYIVRECLNNIARHAKAKNVQIDITEKDRQININVIDDGVGFDVRSLDKVYGHYGILGITERVRAIQGKIKIKSEKKVGTQINIIIPAEKGIFNGNE</sequence>
<feature type="transmembrane region" description="Helical" evidence="6">
    <location>
        <begin position="88"/>
        <end position="107"/>
    </location>
</feature>
<comment type="catalytic activity">
    <reaction evidence="1">
        <text>ATP + protein L-histidine = ADP + protein N-phospho-L-histidine.</text>
        <dbReference type="EC" id="2.7.13.3"/>
    </reaction>
</comment>
<reference evidence="9 12" key="1">
    <citation type="journal article" date="2015" name="Genome Announc.">
        <title>Complete Genome Sequence of the Nitrogen-Fixing and Solvent-Producing Clostridium pasteurianum DSM 525.</title>
        <authorList>
            <person name="Poehlein A."/>
            <person name="Grosse-Honebrink A."/>
            <person name="Zhang Y."/>
            <person name="Minton N.P."/>
            <person name="Daniel R."/>
        </authorList>
    </citation>
    <scope>NUCLEOTIDE SEQUENCE [LARGE SCALE GENOMIC DNA]</scope>
    <source>
        <strain evidence="9">DSM 525</strain>
        <strain evidence="12">DSM 525 / ATCC 6013</strain>
    </source>
</reference>
<dbReference type="Gene3D" id="3.30.565.10">
    <property type="entry name" value="Histidine kinase-like ATPase, C-terminal domain"/>
    <property type="match status" value="1"/>
</dbReference>
<reference evidence="10 11" key="3">
    <citation type="journal article" name="Genome Announc.">
        <title>Improved Draft Genome Sequence of Clostridium pasteurianum Strain ATCC 6013 (DSM 525) Using a Hybrid Next-Generation Sequencing Approach.</title>
        <authorList>
            <person name="Pyne M.E."/>
            <person name="Utturkar S."/>
            <person name="Brown S.D."/>
            <person name="Moo-Young M."/>
            <person name="Chung D.A."/>
            <person name="Chou C.P."/>
        </authorList>
    </citation>
    <scope>NUCLEOTIDE SEQUENCE [LARGE SCALE GENOMIC DNA]</scope>
    <source>
        <strain evidence="10 11">ATCC 6013</strain>
    </source>
</reference>
<keyword evidence="6" id="KW-0812">Transmembrane</keyword>
<evidence type="ECO:0000313" key="12">
    <source>
        <dbReference type="Proteomes" id="UP000030905"/>
    </source>
</evidence>
<dbReference type="RefSeq" id="WP_003440833.1">
    <property type="nucleotide sequence ID" value="NZ_ANZB01000001.1"/>
</dbReference>
<keyword evidence="5" id="KW-0902">Two-component regulatory system</keyword>
<dbReference type="EC" id="2.7.13.3" evidence="2"/>
<protein>
    <recommendedName>
        <fullName evidence="2">histidine kinase</fullName>
        <ecNumber evidence="2">2.7.13.3</ecNumber>
    </recommendedName>
</protein>
<accession>A0A0H3IZF7</accession>
<dbReference type="Pfam" id="PF07730">
    <property type="entry name" value="HisKA_3"/>
    <property type="match status" value="1"/>
</dbReference>
<evidence type="ECO:0000256" key="4">
    <source>
        <dbReference type="ARBA" id="ARBA00022777"/>
    </source>
</evidence>
<evidence type="ECO:0000256" key="5">
    <source>
        <dbReference type="ARBA" id="ARBA00023012"/>
    </source>
</evidence>
<dbReference type="eggNOG" id="COG4585">
    <property type="taxonomic scope" value="Bacteria"/>
</dbReference>
<dbReference type="KEGG" id="cpat:CLPA_c03140"/>
<keyword evidence="3" id="KW-0808">Transferase</keyword>
<dbReference type="CDD" id="cd16917">
    <property type="entry name" value="HATPase_UhpB-NarQ-NarX-like"/>
    <property type="match status" value="1"/>
</dbReference>
<dbReference type="EMBL" id="CP009268">
    <property type="protein sequence ID" value="AJA50402.1"/>
    <property type="molecule type" value="Genomic_DNA"/>
</dbReference>
<dbReference type="PATRIC" id="fig|1262449.3.peg.205"/>
<evidence type="ECO:0000259" key="8">
    <source>
        <dbReference type="Pfam" id="PF07730"/>
    </source>
</evidence>
<feature type="transmembrane region" description="Helical" evidence="6">
    <location>
        <begin position="136"/>
        <end position="158"/>
    </location>
</feature>
<feature type="transmembrane region" description="Helical" evidence="6">
    <location>
        <begin position="65"/>
        <end position="82"/>
    </location>
</feature>
<evidence type="ECO:0000256" key="6">
    <source>
        <dbReference type="SAM" id="Phobius"/>
    </source>
</evidence>
<dbReference type="Pfam" id="PF02518">
    <property type="entry name" value="HATPase_c"/>
    <property type="match status" value="1"/>
</dbReference>
<dbReference type="PANTHER" id="PTHR24421">
    <property type="entry name" value="NITRATE/NITRITE SENSOR PROTEIN NARX-RELATED"/>
    <property type="match status" value="1"/>
</dbReference>
<dbReference type="GeneID" id="93072558"/>
<evidence type="ECO:0000259" key="7">
    <source>
        <dbReference type="Pfam" id="PF02518"/>
    </source>
</evidence>
<dbReference type="EMBL" id="JPGY02000001">
    <property type="protein sequence ID" value="KRU13586.1"/>
    <property type="molecule type" value="Genomic_DNA"/>
</dbReference>
<dbReference type="SUPFAM" id="SSF55874">
    <property type="entry name" value="ATPase domain of HSP90 chaperone/DNA topoisomerase II/histidine kinase"/>
    <property type="match status" value="1"/>
</dbReference>
<gene>
    <name evidence="9" type="ORF">CLPA_c03140</name>
    <name evidence="10" type="ORF">CP6013_02834</name>
</gene>
<dbReference type="Proteomes" id="UP000030905">
    <property type="component" value="Chromosome"/>
</dbReference>
<feature type="domain" description="Signal transduction histidine kinase subgroup 3 dimerisation and phosphoacceptor" evidence="8">
    <location>
        <begin position="189"/>
        <end position="255"/>
    </location>
</feature>
<dbReference type="KEGG" id="cpae:CPAST_c03140"/>
<evidence type="ECO:0000256" key="1">
    <source>
        <dbReference type="ARBA" id="ARBA00000085"/>
    </source>
</evidence>
<dbReference type="InterPro" id="IPR050482">
    <property type="entry name" value="Sensor_HK_TwoCompSys"/>
</dbReference>
<keyword evidence="12" id="KW-1185">Reference proteome</keyword>
<keyword evidence="6" id="KW-1133">Transmembrane helix</keyword>
<keyword evidence="4 9" id="KW-0418">Kinase</keyword>
<dbReference type="GO" id="GO:0046983">
    <property type="term" value="F:protein dimerization activity"/>
    <property type="evidence" value="ECO:0007669"/>
    <property type="project" value="InterPro"/>
</dbReference>
<dbReference type="AlphaFoldDB" id="A0A0H3IZF7"/>
<dbReference type="InterPro" id="IPR003594">
    <property type="entry name" value="HATPase_dom"/>
</dbReference>
<feature type="transmembrane region" description="Helical" evidence="6">
    <location>
        <begin position="37"/>
        <end position="58"/>
    </location>
</feature>
<evidence type="ECO:0000256" key="3">
    <source>
        <dbReference type="ARBA" id="ARBA00022679"/>
    </source>
</evidence>
<reference evidence="10" key="2">
    <citation type="submission" date="2015-10" db="EMBL/GenBank/DDBJ databases">
        <title>Improved Draft Genome Sequence of Clostridium pasteurianum Strain ATCC 6013 (DSM 525) Using a Hybrid Next-Generation Sequencing Approach.</title>
        <authorList>
            <person name="Pyne M.E."/>
            <person name="Utturkar S.M."/>
            <person name="Brown S.D."/>
            <person name="Moo-Young M."/>
            <person name="Chung D.A."/>
            <person name="Chou P.C."/>
        </authorList>
    </citation>
    <scope>NUCLEOTIDE SEQUENCE</scope>
    <source>
        <strain evidence="10">ATCC 6013</strain>
    </source>
</reference>